<reference evidence="5" key="3">
    <citation type="submission" date="2015-06" db="UniProtKB">
        <authorList>
            <consortium name="EnsemblMetazoa"/>
        </authorList>
    </citation>
    <scope>IDENTIFICATION</scope>
</reference>
<dbReference type="HOGENOM" id="CLU_032425_0_0_1"/>
<dbReference type="STRING" id="6412.T1FPX7"/>
<protein>
    <recommendedName>
        <fullName evidence="3">WAPL domain-containing protein</fullName>
    </recommendedName>
</protein>
<dbReference type="InterPro" id="IPR012502">
    <property type="entry name" value="WAPL_dom"/>
</dbReference>
<dbReference type="Pfam" id="PF07814">
    <property type="entry name" value="WAPL"/>
    <property type="match status" value="1"/>
</dbReference>
<dbReference type="PANTHER" id="PTHR22100:SF13">
    <property type="entry name" value="WINGS APART-LIKE PROTEIN HOMOLOG"/>
    <property type="match status" value="1"/>
</dbReference>
<feature type="domain" description="WAPL" evidence="3">
    <location>
        <begin position="1"/>
        <end position="429"/>
    </location>
</feature>
<dbReference type="EMBL" id="AMQM01000642">
    <property type="status" value="NOT_ANNOTATED_CDS"/>
    <property type="molecule type" value="Genomic_DNA"/>
</dbReference>
<dbReference type="OMA" id="YHYESAR"/>
<feature type="region of interest" description="Disordered" evidence="2">
    <location>
        <begin position="311"/>
        <end position="331"/>
    </location>
</feature>
<proteinExistence type="inferred from homology"/>
<dbReference type="InParanoid" id="T1FPX7"/>
<dbReference type="EMBL" id="KB096324">
    <property type="protein sequence ID" value="ESO06518.1"/>
    <property type="molecule type" value="Genomic_DNA"/>
</dbReference>
<dbReference type="Proteomes" id="UP000015101">
    <property type="component" value="Unassembled WGS sequence"/>
</dbReference>
<dbReference type="PANTHER" id="PTHR22100">
    <property type="entry name" value="WINGS APART-LIKE PROTEIN HOMOLOG"/>
    <property type="match status" value="1"/>
</dbReference>
<evidence type="ECO:0000256" key="1">
    <source>
        <dbReference type="ARBA" id="ARBA00006854"/>
    </source>
</evidence>
<evidence type="ECO:0000313" key="6">
    <source>
        <dbReference type="Proteomes" id="UP000015101"/>
    </source>
</evidence>
<dbReference type="KEGG" id="hro:HELRODRAFT_188378"/>
<dbReference type="PROSITE" id="PS51271">
    <property type="entry name" value="WAPL"/>
    <property type="match status" value="1"/>
</dbReference>
<dbReference type="GeneID" id="20210874"/>
<name>T1FPX7_HELRO</name>
<dbReference type="InterPro" id="IPR011989">
    <property type="entry name" value="ARM-like"/>
</dbReference>
<dbReference type="OrthoDB" id="78088at2759"/>
<gene>
    <name evidence="5" type="primary">20210874</name>
    <name evidence="4" type="ORF">HELRODRAFT_188378</name>
</gene>
<comment type="similarity">
    <text evidence="1">Belongs to the WAPL family.</text>
</comment>
<evidence type="ECO:0000313" key="4">
    <source>
        <dbReference type="EMBL" id="ESO06518.1"/>
    </source>
</evidence>
<accession>T1FPX7</accession>
<keyword evidence="6" id="KW-1185">Reference proteome</keyword>
<dbReference type="RefSeq" id="XP_009015886.1">
    <property type="nucleotide sequence ID" value="XM_009017638.1"/>
</dbReference>
<dbReference type="CTD" id="20210874"/>
<evidence type="ECO:0000259" key="3">
    <source>
        <dbReference type="PROSITE" id="PS51271"/>
    </source>
</evidence>
<evidence type="ECO:0000256" key="2">
    <source>
        <dbReference type="SAM" id="MobiDB-lite"/>
    </source>
</evidence>
<dbReference type="AlphaFoldDB" id="T1FPX7"/>
<sequence>MEALLRFSSRKDADVLRDDLRILGGFDRIIDATCLSIDEFDGYYDRKRTDAYDDDDGDDGGEKDKIAVEVDGGLDIFNMKLMNKIENFFQVLANVTNLNEANQTHLIMHKCLKRCVQYLKKAKFVEVNGKLDKECSGYIVYNLIISLLNVFINITHDNTCGSTKAGSSIQLVENLFTCLLTANQNLPACCQFDLIVLCLGLLINLVEHCRSNLRILLDIHLPHSSSPESSSLRALGNFFTYHYESARQFEEEHDAELEKEQQLQQQQQQRQFSIDNNNKNTLANNKLVDCSGEWVESEMGVEWVSHHLNTNSNNNSYDDDEDNKNKSNNNNKIALVNNHAKRGRQIADGQNHRLNSLFSQDNDSINKALNKAGKHMEDSVVAAYVALLIGCIVQHDLDLAEQVRDTLPDYSFESLSRMLRKFYNFMNLTQGMRPSCDKSILQVLEVLDSC</sequence>
<reference evidence="4 6" key="2">
    <citation type="journal article" date="2013" name="Nature">
        <title>Insights into bilaterian evolution from three spiralian genomes.</title>
        <authorList>
            <person name="Simakov O."/>
            <person name="Marletaz F."/>
            <person name="Cho S.J."/>
            <person name="Edsinger-Gonzales E."/>
            <person name="Havlak P."/>
            <person name="Hellsten U."/>
            <person name="Kuo D.H."/>
            <person name="Larsson T."/>
            <person name="Lv J."/>
            <person name="Arendt D."/>
            <person name="Savage R."/>
            <person name="Osoegawa K."/>
            <person name="de Jong P."/>
            <person name="Grimwood J."/>
            <person name="Chapman J.A."/>
            <person name="Shapiro H."/>
            <person name="Aerts A."/>
            <person name="Otillar R.P."/>
            <person name="Terry A.Y."/>
            <person name="Boore J.L."/>
            <person name="Grigoriev I.V."/>
            <person name="Lindberg D.R."/>
            <person name="Seaver E.C."/>
            <person name="Weisblat D.A."/>
            <person name="Putnam N.H."/>
            <person name="Rokhsar D.S."/>
        </authorList>
    </citation>
    <scope>NUCLEOTIDE SEQUENCE</scope>
</reference>
<dbReference type="Gene3D" id="1.25.10.10">
    <property type="entry name" value="Leucine-rich Repeat Variant"/>
    <property type="match status" value="2"/>
</dbReference>
<dbReference type="eggNOG" id="KOG2152">
    <property type="taxonomic scope" value="Eukaryota"/>
</dbReference>
<dbReference type="InterPro" id="IPR022771">
    <property type="entry name" value="WAPL_C"/>
</dbReference>
<reference evidence="6" key="1">
    <citation type="submission" date="2012-12" db="EMBL/GenBank/DDBJ databases">
        <authorList>
            <person name="Hellsten U."/>
            <person name="Grimwood J."/>
            <person name="Chapman J.A."/>
            <person name="Shapiro H."/>
            <person name="Aerts A."/>
            <person name="Otillar R.P."/>
            <person name="Terry A.Y."/>
            <person name="Boore J.L."/>
            <person name="Simakov O."/>
            <person name="Marletaz F."/>
            <person name="Cho S.-J."/>
            <person name="Edsinger-Gonzales E."/>
            <person name="Havlak P."/>
            <person name="Kuo D.-H."/>
            <person name="Larsson T."/>
            <person name="Lv J."/>
            <person name="Arendt D."/>
            <person name="Savage R."/>
            <person name="Osoegawa K."/>
            <person name="de Jong P."/>
            <person name="Lindberg D.R."/>
            <person name="Seaver E.C."/>
            <person name="Weisblat D.A."/>
            <person name="Putnam N.H."/>
            <person name="Grigoriev I.V."/>
            <person name="Rokhsar D.S."/>
        </authorList>
    </citation>
    <scope>NUCLEOTIDE SEQUENCE</scope>
</reference>
<dbReference type="InterPro" id="IPR039874">
    <property type="entry name" value="WAPL"/>
</dbReference>
<evidence type="ECO:0000313" key="5">
    <source>
        <dbReference type="EnsemblMetazoa" id="HelroP188378"/>
    </source>
</evidence>
<dbReference type="EnsemblMetazoa" id="HelroT188378">
    <property type="protein sequence ID" value="HelroP188378"/>
    <property type="gene ID" value="HelroG188378"/>
</dbReference>
<organism evidence="5 6">
    <name type="scientific">Helobdella robusta</name>
    <name type="common">Californian leech</name>
    <dbReference type="NCBI Taxonomy" id="6412"/>
    <lineage>
        <taxon>Eukaryota</taxon>
        <taxon>Metazoa</taxon>
        <taxon>Spiralia</taxon>
        <taxon>Lophotrochozoa</taxon>
        <taxon>Annelida</taxon>
        <taxon>Clitellata</taxon>
        <taxon>Hirudinea</taxon>
        <taxon>Rhynchobdellida</taxon>
        <taxon>Glossiphoniidae</taxon>
        <taxon>Helobdella</taxon>
    </lineage>
</organism>